<reference evidence="2 3" key="1">
    <citation type="submission" date="2020-08" db="EMBL/GenBank/DDBJ databases">
        <title>Genomic Encyclopedia of Type Strains, Phase IV (KMG-IV): sequencing the most valuable type-strain genomes for metagenomic binning, comparative biology and taxonomic classification.</title>
        <authorList>
            <person name="Goeker M."/>
        </authorList>
    </citation>
    <scope>NUCLEOTIDE SEQUENCE [LARGE SCALE GENOMIC DNA]</scope>
    <source>
        <strain evidence="2 3">DSM 15895</strain>
    </source>
</reference>
<dbReference type="PIRSF" id="PIRSF038991">
    <property type="entry name" value="Protein_AbrB"/>
    <property type="match status" value="1"/>
</dbReference>
<evidence type="ECO:0000313" key="2">
    <source>
        <dbReference type="EMBL" id="MBB5180620.1"/>
    </source>
</evidence>
<organism evidence="2 3">
    <name type="scientific">Planococcus koreensis</name>
    <dbReference type="NCBI Taxonomy" id="112331"/>
    <lineage>
        <taxon>Bacteria</taxon>
        <taxon>Bacillati</taxon>
        <taxon>Bacillota</taxon>
        <taxon>Bacilli</taxon>
        <taxon>Bacillales</taxon>
        <taxon>Caryophanaceae</taxon>
        <taxon>Planococcus</taxon>
    </lineage>
</organism>
<name>A0A7W8CV83_9BACL</name>
<proteinExistence type="predicted"/>
<feature type="transmembrane region" description="Helical" evidence="1">
    <location>
        <begin position="202"/>
        <end position="221"/>
    </location>
</feature>
<feature type="transmembrane region" description="Helical" evidence="1">
    <location>
        <begin position="172"/>
        <end position="190"/>
    </location>
</feature>
<feature type="transmembrane region" description="Helical" evidence="1">
    <location>
        <begin position="256"/>
        <end position="278"/>
    </location>
</feature>
<dbReference type="EMBL" id="JACHHE010000005">
    <property type="protein sequence ID" value="MBB5180620.1"/>
    <property type="molecule type" value="Genomic_DNA"/>
</dbReference>
<evidence type="ECO:0008006" key="4">
    <source>
        <dbReference type="Google" id="ProtNLM"/>
    </source>
</evidence>
<keyword evidence="1" id="KW-0812">Transmembrane</keyword>
<dbReference type="PANTHER" id="PTHR38457:SF1">
    <property type="entry name" value="REGULATOR ABRB-RELATED"/>
    <property type="match status" value="1"/>
</dbReference>
<dbReference type="InterPro" id="IPR007820">
    <property type="entry name" value="AbrB_fam"/>
</dbReference>
<dbReference type="OrthoDB" id="5460360at2"/>
<dbReference type="Proteomes" id="UP000525923">
    <property type="component" value="Unassembled WGS sequence"/>
</dbReference>
<feature type="transmembrane region" description="Helical" evidence="1">
    <location>
        <begin position="138"/>
        <end position="160"/>
    </location>
</feature>
<dbReference type="NCBIfam" id="TIGR03082">
    <property type="entry name" value="Gneg_AbrB_dup"/>
    <property type="match status" value="2"/>
</dbReference>
<dbReference type="AlphaFoldDB" id="A0A7W8CV83"/>
<feature type="transmembrane region" description="Helical" evidence="1">
    <location>
        <begin position="58"/>
        <end position="75"/>
    </location>
</feature>
<keyword evidence="1" id="KW-1133">Transmembrane helix</keyword>
<dbReference type="InterPro" id="IPR017516">
    <property type="entry name" value="AbrB_dup"/>
</dbReference>
<feature type="transmembrane region" description="Helical" evidence="1">
    <location>
        <begin position="319"/>
        <end position="337"/>
    </location>
</feature>
<keyword evidence="1" id="KW-0472">Membrane</keyword>
<comment type="caution">
    <text evidence="2">The sequence shown here is derived from an EMBL/GenBank/DDBJ whole genome shotgun (WGS) entry which is preliminary data.</text>
</comment>
<feature type="transmembrane region" description="Helical" evidence="1">
    <location>
        <begin position="7"/>
        <end position="23"/>
    </location>
</feature>
<dbReference type="RefSeq" id="WP_135500155.1">
    <property type="nucleotide sequence ID" value="NZ_JACHHE010000005.1"/>
</dbReference>
<sequence length="354" mass="38125">MHLFSMGKALVIGLAGAGVFVWIGAPMPWLLGPLFTVLAVQLFSTVKLKWHASIRNGGLVIAGYVIGFAFTLDAIQGMKQYFLAMLVVNIAFFFLFLLISSLMANRTKADKATAMTCCVPGGLSQIISFAEEHKGIDLAAVTFYHVLRVLLIVAIVPFIVASGSNGPPQQAVHGEISLYLIALLVLGYLAGMASQKIKVPTAYLLGPVFLIMGFNLAGIEVPVMPGSFLHAAQVMIGIYIGLLLKKENIKLTNKLIFYAFFSSAIFIAAAYGTSFILADLYGLSFSTSFLSVVPGGLDQMGIIAASVHADVTVVTSFQLFRILFLSIFIVPFVKIIGSRAMKADNANAKHRFQE</sequence>
<gene>
    <name evidence="2" type="ORF">HNQ44_002049</name>
</gene>
<evidence type="ECO:0000313" key="3">
    <source>
        <dbReference type="Proteomes" id="UP000525923"/>
    </source>
</evidence>
<dbReference type="GO" id="GO:0016020">
    <property type="term" value="C:membrane"/>
    <property type="evidence" value="ECO:0007669"/>
    <property type="project" value="InterPro"/>
</dbReference>
<feature type="transmembrane region" description="Helical" evidence="1">
    <location>
        <begin position="81"/>
        <end position="104"/>
    </location>
</feature>
<dbReference type="Pfam" id="PF05145">
    <property type="entry name" value="AbrB"/>
    <property type="match status" value="1"/>
</dbReference>
<dbReference type="GO" id="GO:0010468">
    <property type="term" value="P:regulation of gene expression"/>
    <property type="evidence" value="ECO:0007669"/>
    <property type="project" value="InterPro"/>
</dbReference>
<protein>
    <recommendedName>
        <fullName evidence="4">AbrB family transcriptional regulator</fullName>
    </recommendedName>
</protein>
<dbReference type="PANTHER" id="PTHR38457">
    <property type="entry name" value="REGULATOR ABRB-RELATED"/>
    <property type="match status" value="1"/>
</dbReference>
<feature type="transmembrane region" description="Helical" evidence="1">
    <location>
        <begin position="227"/>
        <end position="244"/>
    </location>
</feature>
<keyword evidence="3" id="KW-1185">Reference proteome</keyword>
<evidence type="ECO:0000256" key="1">
    <source>
        <dbReference type="SAM" id="Phobius"/>
    </source>
</evidence>
<accession>A0A7W8CV83</accession>